<feature type="domain" description="BBS2 GAE" evidence="1">
    <location>
        <begin position="1"/>
        <end position="46"/>
    </location>
</feature>
<organism evidence="2 3">
    <name type="scientific">Pan troglodytes</name>
    <name type="common">Chimpanzee</name>
    <dbReference type="NCBI Taxonomy" id="9598"/>
    <lineage>
        <taxon>Eukaryota</taxon>
        <taxon>Metazoa</taxon>
        <taxon>Chordata</taxon>
        <taxon>Craniata</taxon>
        <taxon>Vertebrata</taxon>
        <taxon>Euteleostomi</taxon>
        <taxon>Mammalia</taxon>
        <taxon>Eutheria</taxon>
        <taxon>Euarchontoglires</taxon>
        <taxon>Primates</taxon>
        <taxon>Haplorrhini</taxon>
        <taxon>Catarrhini</taxon>
        <taxon>Hominidae</taxon>
        <taxon>Pan</taxon>
    </lineage>
</organism>
<sequence length="75" mass="8496">NLSSSICIPIVPPKDVPVDLHLKAFVGYRSSTQFHVFELTRQLPRFSMYALTSLDPASEPISYVNFTIAERAQRQ</sequence>
<evidence type="ECO:0000259" key="1">
    <source>
        <dbReference type="Pfam" id="PF14782"/>
    </source>
</evidence>
<accession>A0A2J8MWM6</accession>
<dbReference type="Pfam" id="PF14782">
    <property type="entry name" value="BBS2_GAE"/>
    <property type="match status" value="1"/>
</dbReference>
<evidence type="ECO:0000313" key="3">
    <source>
        <dbReference type="Proteomes" id="UP000236370"/>
    </source>
</evidence>
<dbReference type="GO" id="GO:1905515">
    <property type="term" value="P:non-motile cilium assembly"/>
    <property type="evidence" value="ECO:0007669"/>
    <property type="project" value="InterPro"/>
</dbReference>
<dbReference type="AlphaFoldDB" id="A0A2J8MWM6"/>
<proteinExistence type="predicted"/>
<gene>
    <name evidence="2" type="ORF">CK820_G0016642</name>
</gene>
<dbReference type="InterPro" id="IPR029333">
    <property type="entry name" value="BBS2_GAE_dom"/>
</dbReference>
<dbReference type="GO" id="GO:0034464">
    <property type="term" value="C:BBSome"/>
    <property type="evidence" value="ECO:0007669"/>
    <property type="project" value="InterPro"/>
</dbReference>
<evidence type="ECO:0000313" key="2">
    <source>
        <dbReference type="EMBL" id="PNI63892.1"/>
    </source>
</evidence>
<comment type="caution">
    <text evidence="2">The sequence shown here is derived from an EMBL/GenBank/DDBJ whole genome shotgun (WGS) entry which is preliminary data.</text>
</comment>
<reference evidence="2 3" key="1">
    <citation type="submission" date="2017-12" db="EMBL/GenBank/DDBJ databases">
        <title>High-resolution comparative analysis of great ape genomes.</title>
        <authorList>
            <person name="Pollen A."/>
            <person name="Hastie A."/>
            <person name="Hormozdiari F."/>
            <person name="Dougherty M."/>
            <person name="Liu R."/>
            <person name="Chaisson M."/>
            <person name="Hoppe E."/>
            <person name="Hill C."/>
            <person name="Pang A."/>
            <person name="Hillier L."/>
            <person name="Baker C."/>
            <person name="Armstrong J."/>
            <person name="Shendure J."/>
            <person name="Paten B."/>
            <person name="Wilson R."/>
            <person name="Chao H."/>
            <person name="Schneider V."/>
            <person name="Ventura M."/>
            <person name="Kronenberg Z."/>
            <person name="Murali S."/>
            <person name="Gordon D."/>
            <person name="Cantsilieris S."/>
            <person name="Munson K."/>
            <person name="Nelson B."/>
            <person name="Raja A."/>
            <person name="Underwood J."/>
            <person name="Diekhans M."/>
            <person name="Fiddes I."/>
            <person name="Haussler D."/>
            <person name="Eichler E."/>
        </authorList>
    </citation>
    <scope>NUCLEOTIDE SEQUENCE [LARGE SCALE GENOMIC DNA]</scope>
    <source>
        <strain evidence="2">Yerkes chimp pedigree #C0471</strain>
    </source>
</reference>
<dbReference type="Proteomes" id="UP000236370">
    <property type="component" value="Unassembled WGS sequence"/>
</dbReference>
<dbReference type="EMBL" id="NBAG03000242">
    <property type="protein sequence ID" value="PNI63892.1"/>
    <property type="molecule type" value="Genomic_DNA"/>
</dbReference>
<dbReference type="PANTHER" id="PTHR32465:SF0">
    <property type="entry name" value="BARDET-BIEDL SYNDROME 2 PROTEIN"/>
    <property type="match status" value="1"/>
</dbReference>
<dbReference type="PANTHER" id="PTHR32465">
    <property type="entry name" value="BARDET-BIEDL SYNDROME 2 PROTEIN"/>
    <property type="match status" value="1"/>
</dbReference>
<name>A0A2J8MWM6_PANTR</name>
<feature type="non-terminal residue" evidence="2">
    <location>
        <position position="1"/>
    </location>
</feature>
<dbReference type="InterPro" id="IPR016616">
    <property type="entry name" value="Bardet-Biedl_syndrome_2_prot"/>
</dbReference>
<protein>
    <submittedName>
        <fullName evidence="2">BBS2 isoform 14</fullName>
    </submittedName>
</protein>